<reference evidence="3 4" key="1">
    <citation type="submission" date="2019-04" db="EMBL/GenBank/DDBJ databases">
        <title>Geobacter ruber sp. nov., ferric-reducing bacteria isolated from paddy soil.</title>
        <authorList>
            <person name="Xu Z."/>
            <person name="Masuda Y."/>
            <person name="Itoh H."/>
            <person name="Senoo K."/>
        </authorList>
    </citation>
    <scope>NUCLEOTIDE SEQUENCE [LARGE SCALE GENOMIC DNA]</scope>
    <source>
        <strain evidence="3 4">Red88</strain>
    </source>
</reference>
<sequence length="183" mass="20260">MSSIGASCASDAASTPCLSVAMKGCYNRNRDAYASECSRCRRFAMKIVAMAAIALCCTAAGGNAETYRWIDDQGVVNFTDSLEAVPAKYRHKVLKGPDITTRDPRIKEEIRQQEERARQEDASRPPVTTTPDYVPPPMEVAPPKVESDELPPGRTRSQKIRDNIERRKAEEEKAQQPGSQQSQ</sequence>
<proteinExistence type="predicted"/>
<feature type="compositionally biased region" description="Basic and acidic residues" evidence="1">
    <location>
        <begin position="111"/>
        <end position="123"/>
    </location>
</feature>
<comment type="caution">
    <text evidence="3">The sequence shown here is derived from an EMBL/GenBank/DDBJ whole genome shotgun (WGS) entry which is preliminary data.</text>
</comment>
<evidence type="ECO:0000313" key="4">
    <source>
        <dbReference type="Proteomes" id="UP000324298"/>
    </source>
</evidence>
<dbReference type="InterPro" id="IPR025392">
    <property type="entry name" value="DUF4124"/>
</dbReference>
<evidence type="ECO:0000256" key="1">
    <source>
        <dbReference type="SAM" id="MobiDB-lite"/>
    </source>
</evidence>
<organism evidence="3 4">
    <name type="scientific">Oryzomonas rubra</name>
    <dbReference type="NCBI Taxonomy" id="2509454"/>
    <lineage>
        <taxon>Bacteria</taxon>
        <taxon>Pseudomonadati</taxon>
        <taxon>Thermodesulfobacteriota</taxon>
        <taxon>Desulfuromonadia</taxon>
        <taxon>Geobacterales</taxon>
        <taxon>Geobacteraceae</taxon>
        <taxon>Oryzomonas</taxon>
    </lineage>
</organism>
<feature type="compositionally biased region" description="Basic and acidic residues" evidence="1">
    <location>
        <begin position="159"/>
        <end position="174"/>
    </location>
</feature>
<feature type="region of interest" description="Disordered" evidence="1">
    <location>
        <begin position="111"/>
        <end position="183"/>
    </location>
</feature>
<keyword evidence="4" id="KW-1185">Reference proteome</keyword>
<feature type="domain" description="DUF4124" evidence="2">
    <location>
        <begin position="54"/>
        <end position="105"/>
    </location>
</feature>
<dbReference type="Pfam" id="PF13511">
    <property type="entry name" value="DUF4124"/>
    <property type="match status" value="1"/>
</dbReference>
<accession>A0A5A9XF22</accession>
<gene>
    <name evidence="3" type="ORF">ET418_10225</name>
</gene>
<dbReference type="Proteomes" id="UP000324298">
    <property type="component" value="Unassembled WGS sequence"/>
</dbReference>
<dbReference type="AlphaFoldDB" id="A0A5A9XF22"/>
<dbReference type="OrthoDB" id="5397684at2"/>
<protein>
    <submittedName>
        <fullName evidence="3">DUF4124 domain-containing protein</fullName>
    </submittedName>
</protein>
<evidence type="ECO:0000259" key="2">
    <source>
        <dbReference type="Pfam" id="PF13511"/>
    </source>
</evidence>
<dbReference type="EMBL" id="SRSD01000005">
    <property type="protein sequence ID" value="KAA0891802.1"/>
    <property type="molecule type" value="Genomic_DNA"/>
</dbReference>
<name>A0A5A9XF22_9BACT</name>
<evidence type="ECO:0000313" key="3">
    <source>
        <dbReference type="EMBL" id="KAA0891802.1"/>
    </source>
</evidence>